<keyword evidence="1" id="KW-0472">Membrane</keyword>
<feature type="transmembrane region" description="Helical" evidence="1">
    <location>
        <begin position="122"/>
        <end position="140"/>
    </location>
</feature>
<evidence type="ECO:0000313" key="3">
    <source>
        <dbReference type="EMBL" id="KGO05564.1"/>
    </source>
</evidence>
<keyword evidence="1" id="KW-0812">Transmembrane</keyword>
<accession>A0A0A2GQJ7</accession>
<evidence type="ECO:0000313" key="4">
    <source>
        <dbReference type="Proteomes" id="UP000030140"/>
    </source>
</evidence>
<gene>
    <name evidence="3" type="ORF">NV36_01005</name>
</gene>
<dbReference type="AlphaFoldDB" id="A0A0A2GQJ7"/>
<evidence type="ECO:0000259" key="2">
    <source>
        <dbReference type="Pfam" id="PF09413"/>
    </source>
</evidence>
<keyword evidence="1" id="KW-1133">Transmembrane helix</keyword>
<dbReference type="OrthoDB" id="1149279at2"/>
<name>A0A0A2GQJ7_9FLAO</name>
<dbReference type="KEGG" id="ddo:I597_2338"/>
<proteinExistence type="predicted"/>
<dbReference type="Proteomes" id="UP000030140">
    <property type="component" value="Unassembled WGS sequence"/>
</dbReference>
<feature type="transmembrane region" description="Helical" evidence="1">
    <location>
        <begin position="146"/>
        <end position="168"/>
    </location>
</feature>
<evidence type="ECO:0000256" key="1">
    <source>
        <dbReference type="SAM" id="Phobius"/>
    </source>
</evidence>
<reference evidence="3 4" key="1">
    <citation type="submission" date="2014-10" db="EMBL/GenBank/DDBJ databases">
        <title>Draft genome sequence of the proteorhodopsin-containing marine bacterium Dokdonia donghaensis.</title>
        <authorList>
            <person name="Gomez-Consarnau L."/>
            <person name="Gonzalez J.M."/>
            <person name="Riedel T."/>
            <person name="Jaenicke S."/>
            <person name="Wagner-Doebler I."/>
            <person name="Fuhrman J.A."/>
        </authorList>
    </citation>
    <scope>NUCLEOTIDE SEQUENCE [LARGE SCALE GENOMIC DNA]</scope>
    <source>
        <strain evidence="3 4">DSW-1</strain>
    </source>
</reference>
<dbReference type="Pfam" id="PF09413">
    <property type="entry name" value="DUF2007"/>
    <property type="match status" value="1"/>
</dbReference>
<comment type="caution">
    <text evidence="3">The sequence shown here is derived from an EMBL/GenBank/DDBJ whole genome shotgun (WGS) entry which is preliminary data.</text>
</comment>
<dbReference type="RefSeq" id="WP_035324616.1">
    <property type="nucleotide sequence ID" value="NZ_CP015125.1"/>
</dbReference>
<dbReference type="PATRIC" id="fig|1300343.5.peg.2359"/>
<dbReference type="InterPro" id="IPR018551">
    <property type="entry name" value="DUF2007"/>
</dbReference>
<protein>
    <recommendedName>
        <fullName evidence="2">DUF2007 domain-containing protein</fullName>
    </recommendedName>
</protein>
<sequence length="172" mass="19443">MSILPDFRYEKIHTGSAIETKRLQIILEEQGIPSILRDDNESAKLAGYALGSPDQSRLLVDKEHLVKAKHIVAATLEDFKTNALTDDELNSLSQEESQSTPIKTITRNTTEKEKPGVSPGRLIFYVLFLLYSLWRLSPLLKGEELPMLRIIISGALSIFCIYMLISYFSNKK</sequence>
<dbReference type="EMBL" id="JSAQ01000001">
    <property type="protein sequence ID" value="KGO05564.1"/>
    <property type="molecule type" value="Genomic_DNA"/>
</dbReference>
<feature type="domain" description="DUF2007" evidence="2">
    <location>
        <begin position="13"/>
        <end position="73"/>
    </location>
</feature>
<organism evidence="3 4">
    <name type="scientific">Dokdonia donghaensis DSW-1</name>
    <dbReference type="NCBI Taxonomy" id="1300343"/>
    <lineage>
        <taxon>Bacteria</taxon>
        <taxon>Pseudomonadati</taxon>
        <taxon>Bacteroidota</taxon>
        <taxon>Flavobacteriia</taxon>
        <taxon>Flavobacteriales</taxon>
        <taxon>Flavobacteriaceae</taxon>
        <taxon>Dokdonia</taxon>
    </lineage>
</organism>
<keyword evidence="4" id="KW-1185">Reference proteome</keyword>